<evidence type="ECO:0000313" key="7">
    <source>
        <dbReference type="Proteomes" id="UP000242930"/>
    </source>
</evidence>
<dbReference type="Proteomes" id="UP000242930">
    <property type="component" value="Unassembled WGS sequence"/>
</dbReference>
<evidence type="ECO:0000256" key="2">
    <source>
        <dbReference type="ARBA" id="ARBA00023125"/>
    </source>
</evidence>
<dbReference type="EMBL" id="FNZE01000022">
    <property type="protein sequence ID" value="SEJ85770.1"/>
    <property type="molecule type" value="Genomic_DNA"/>
</dbReference>
<organism evidence="6 7">
    <name type="scientific">Pseudomonas linyingensis</name>
    <dbReference type="NCBI Taxonomy" id="915471"/>
    <lineage>
        <taxon>Bacteria</taxon>
        <taxon>Pseudomonadati</taxon>
        <taxon>Pseudomonadota</taxon>
        <taxon>Gammaproteobacteria</taxon>
        <taxon>Pseudomonadales</taxon>
        <taxon>Pseudomonadaceae</taxon>
        <taxon>Pseudomonas</taxon>
    </lineage>
</organism>
<dbReference type="OrthoDB" id="32523at2"/>
<dbReference type="Pfam" id="PF01047">
    <property type="entry name" value="MarR"/>
    <property type="match status" value="1"/>
</dbReference>
<dbReference type="CDD" id="cd00090">
    <property type="entry name" value="HTH_ARSR"/>
    <property type="match status" value="1"/>
</dbReference>
<dbReference type="PRINTS" id="PR00598">
    <property type="entry name" value="HTHMARR"/>
</dbReference>
<dbReference type="AlphaFoldDB" id="A0A1H7CGK8"/>
<keyword evidence="1" id="KW-0805">Transcription regulation</keyword>
<dbReference type="PANTHER" id="PTHR42756">
    <property type="entry name" value="TRANSCRIPTIONAL REGULATOR, MARR"/>
    <property type="match status" value="1"/>
</dbReference>
<dbReference type="InterPro" id="IPR023187">
    <property type="entry name" value="Tscrpt_reg_MarR-type_CS"/>
</dbReference>
<feature type="domain" description="HTH marR-type" evidence="5">
    <location>
        <begin position="5"/>
        <end position="137"/>
    </location>
</feature>
<gene>
    <name evidence="6" type="ORF">SAMN05216201_12241</name>
</gene>
<protein>
    <submittedName>
        <fullName evidence="6">DNA-binding transcriptional regulator, MarR family</fullName>
    </submittedName>
</protein>
<dbReference type="RefSeq" id="WP_090313362.1">
    <property type="nucleotide sequence ID" value="NZ_FNZE01000022.1"/>
</dbReference>
<evidence type="ECO:0000256" key="4">
    <source>
        <dbReference type="SAM" id="MobiDB-lite"/>
    </source>
</evidence>
<dbReference type="Gene3D" id="1.10.10.10">
    <property type="entry name" value="Winged helix-like DNA-binding domain superfamily/Winged helix DNA-binding domain"/>
    <property type="match status" value="1"/>
</dbReference>
<dbReference type="PROSITE" id="PS50995">
    <property type="entry name" value="HTH_MARR_2"/>
    <property type="match status" value="1"/>
</dbReference>
<dbReference type="PROSITE" id="PS01117">
    <property type="entry name" value="HTH_MARR_1"/>
    <property type="match status" value="1"/>
</dbReference>
<dbReference type="PANTHER" id="PTHR42756:SF1">
    <property type="entry name" value="TRANSCRIPTIONAL REPRESSOR OF EMRAB OPERON"/>
    <property type="match status" value="1"/>
</dbReference>
<accession>A0A1H7CGK8</accession>
<dbReference type="InterPro" id="IPR036390">
    <property type="entry name" value="WH_DNA-bd_sf"/>
</dbReference>
<keyword evidence="7" id="KW-1185">Reference proteome</keyword>
<dbReference type="InterPro" id="IPR000835">
    <property type="entry name" value="HTH_MarR-typ"/>
</dbReference>
<sequence>MNLYQNRLGFLMADVFRLMRRTFECRLEGSTLTQAQARALVYLARQEGCRQVELAELLEVQPITLARLIDQLAQAGLVERRADPKDRRAYQLFLTPAATPHLQAIDQAATMVRTQALGGLDEEQIATLLFALGQMRDNLGAPRGAGASACSGKNEQELSPGVVP</sequence>
<dbReference type="STRING" id="915471.SAMN05216201_12241"/>
<feature type="region of interest" description="Disordered" evidence="4">
    <location>
        <begin position="143"/>
        <end position="164"/>
    </location>
</feature>
<dbReference type="InterPro" id="IPR011991">
    <property type="entry name" value="ArsR-like_HTH"/>
</dbReference>
<proteinExistence type="predicted"/>
<dbReference type="InterPro" id="IPR036388">
    <property type="entry name" value="WH-like_DNA-bd_sf"/>
</dbReference>
<dbReference type="GO" id="GO:0003700">
    <property type="term" value="F:DNA-binding transcription factor activity"/>
    <property type="evidence" value="ECO:0007669"/>
    <property type="project" value="InterPro"/>
</dbReference>
<evidence type="ECO:0000259" key="5">
    <source>
        <dbReference type="PROSITE" id="PS50995"/>
    </source>
</evidence>
<dbReference type="GO" id="GO:0003677">
    <property type="term" value="F:DNA binding"/>
    <property type="evidence" value="ECO:0007669"/>
    <property type="project" value="UniProtKB-KW"/>
</dbReference>
<reference evidence="7" key="1">
    <citation type="submission" date="2016-10" db="EMBL/GenBank/DDBJ databases">
        <authorList>
            <person name="Varghese N."/>
            <person name="Submissions S."/>
        </authorList>
    </citation>
    <scope>NUCLEOTIDE SEQUENCE [LARGE SCALE GENOMIC DNA]</scope>
    <source>
        <strain evidence="7">LMG 25967</strain>
    </source>
</reference>
<evidence type="ECO:0000256" key="1">
    <source>
        <dbReference type="ARBA" id="ARBA00023015"/>
    </source>
</evidence>
<keyword evidence="2 6" id="KW-0238">DNA-binding</keyword>
<keyword evidence="3" id="KW-0804">Transcription</keyword>
<evidence type="ECO:0000313" key="6">
    <source>
        <dbReference type="EMBL" id="SEJ85770.1"/>
    </source>
</evidence>
<dbReference type="SUPFAM" id="SSF46785">
    <property type="entry name" value="Winged helix' DNA-binding domain"/>
    <property type="match status" value="1"/>
</dbReference>
<dbReference type="SMART" id="SM00347">
    <property type="entry name" value="HTH_MARR"/>
    <property type="match status" value="1"/>
</dbReference>
<evidence type="ECO:0000256" key="3">
    <source>
        <dbReference type="ARBA" id="ARBA00023163"/>
    </source>
</evidence>
<name>A0A1H7CGK8_9PSED</name>